<dbReference type="Gene3D" id="2.60.40.640">
    <property type="match status" value="1"/>
</dbReference>
<evidence type="ECO:0000313" key="3">
    <source>
        <dbReference type="EMBL" id="KFM63394.1"/>
    </source>
</evidence>
<dbReference type="PANTHER" id="PTHR11188:SF144">
    <property type="entry name" value="ARRESTIN C-TERMINAL-LIKE DOMAIN-CONTAINING PROTEIN"/>
    <property type="match status" value="1"/>
</dbReference>
<dbReference type="AlphaFoldDB" id="A0A087TE55"/>
<dbReference type="SUPFAM" id="SSF81296">
    <property type="entry name" value="E set domains"/>
    <property type="match status" value="1"/>
</dbReference>
<protein>
    <submittedName>
        <fullName evidence="3">Arrestin domain-containing protein 2</fullName>
    </submittedName>
</protein>
<dbReference type="EMBL" id="KK114814">
    <property type="protein sequence ID" value="KFM63394.1"/>
    <property type="molecule type" value="Genomic_DNA"/>
</dbReference>
<dbReference type="GO" id="GO:0015031">
    <property type="term" value="P:protein transport"/>
    <property type="evidence" value="ECO:0007669"/>
    <property type="project" value="TreeGrafter"/>
</dbReference>
<evidence type="ECO:0000313" key="4">
    <source>
        <dbReference type="Proteomes" id="UP000054359"/>
    </source>
</evidence>
<organism evidence="3 4">
    <name type="scientific">Stegodyphus mimosarum</name>
    <name type="common">African social velvet spider</name>
    <dbReference type="NCBI Taxonomy" id="407821"/>
    <lineage>
        <taxon>Eukaryota</taxon>
        <taxon>Metazoa</taxon>
        <taxon>Ecdysozoa</taxon>
        <taxon>Arthropoda</taxon>
        <taxon>Chelicerata</taxon>
        <taxon>Arachnida</taxon>
        <taxon>Araneae</taxon>
        <taxon>Araneomorphae</taxon>
        <taxon>Entelegynae</taxon>
        <taxon>Eresoidea</taxon>
        <taxon>Eresidae</taxon>
        <taxon>Stegodyphus</taxon>
    </lineage>
</organism>
<dbReference type="Pfam" id="PF00339">
    <property type="entry name" value="Arrestin_N"/>
    <property type="match status" value="1"/>
</dbReference>
<accession>A0A087TE55</accession>
<dbReference type="InterPro" id="IPR014756">
    <property type="entry name" value="Ig_E-set"/>
</dbReference>
<dbReference type="OrthoDB" id="7785529at2759"/>
<dbReference type="InterPro" id="IPR050357">
    <property type="entry name" value="Arrestin_domain-protein"/>
</dbReference>
<name>A0A087TE55_STEMI</name>
<evidence type="ECO:0000256" key="1">
    <source>
        <dbReference type="ARBA" id="ARBA00005298"/>
    </source>
</evidence>
<keyword evidence="4" id="KW-1185">Reference proteome</keyword>
<proteinExistence type="inferred from homology"/>
<dbReference type="PANTHER" id="PTHR11188">
    <property type="entry name" value="ARRESTIN DOMAIN CONTAINING PROTEIN"/>
    <property type="match status" value="1"/>
</dbReference>
<comment type="similarity">
    <text evidence="1">Belongs to the arrestin family.</text>
</comment>
<feature type="non-terminal residue" evidence="3">
    <location>
        <position position="60"/>
    </location>
</feature>
<dbReference type="Proteomes" id="UP000054359">
    <property type="component" value="Unassembled WGS sequence"/>
</dbReference>
<evidence type="ECO:0000259" key="2">
    <source>
        <dbReference type="Pfam" id="PF00339"/>
    </source>
</evidence>
<dbReference type="GO" id="GO:0005737">
    <property type="term" value="C:cytoplasm"/>
    <property type="evidence" value="ECO:0007669"/>
    <property type="project" value="TreeGrafter"/>
</dbReference>
<sequence length="60" mass="6867">MPILPRGRHSFPFRFQLPESALPCSFESRSCTVRYYVKVTVDIPYASPPQGMKYFTVIGP</sequence>
<gene>
    <name evidence="3" type="ORF">X975_21867</name>
</gene>
<feature type="domain" description="Arrestin-like N-terminal" evidence="2">
    <location>
        <begin position="4"/>
        <end position="59"/>
    </location>
</feature>
<reference evidence="3 4" key="1">
    <citation type="submission" date="2013-11" db="EMBL/GenBank/DDBJ databases">
        <title>Genome sequencing of Stegodyphus mimosarum.</title>
        <authorList>
            <person name="Bechsgaard J."/>
        </authorList>
    </citation>
    <scope>NUCLEOTIDE SEQUENCE [LARGE SCALE GENOMIC DNA]</scope>
</reference>
<dbReference type="STRING" id="407821.A0A087TE55"/>
<dbReference type="InterPro" id="IPR011021">
    <property type="entry name" value="Arrestin-like_N"/>
</dbReference>
<dbReference type="InterPro" id="IPR014752">
    <property type="entry name" value="Arrestin-like_C"/>
</dbReference>